<protein>
    <recommendedName>
        <fullName evidence="4">Dienelactone hydrolase domain-containing protein</fullName>
    </recommendedName>
</protein>
<dbReference type="AlphaFoldDB" id="A0A139A480"/>
<dbReference type="Proteomes" id="UP000070544">
    <property type="component" value="Unassembled WGS sequence"/>
</dbReference>
<evidence type="ECO:0000313" key="3">
    <source>
        <dbReference type="Proteomes" id="UP000070544"/>
    </source>
</evidence>
<evidence type="ECO:0000313" key="2">
    <source>
        <dbReference type="EMBL" id="KXS11163.1"/>
    </source>
</evidence>
<dbReference type="InterPro" id="IPR029058">
    <property type="entry name" value="AB_hydrolase_fold"/>
</dbReference>
<feature type="chain" id="PRO_5007295953" description="Dienelactone hydrolase domain-containing protein" evidence="1">
    <location>
        <begin position="29"/>
        <end position="382"/>
    </location>
</feature>
<dbReference type="OrthoDB" id="2498029at2759"/>
<sequence>MAAVAARMGLFTAIAVALCCSTLDTVEARPYTTRLEHVLTAIPQGLTPTLFNSPEKCYLAKASGAIFEITDFDLGLSSGEKAGGWLYMPPGTGPHPAVVILHGCGGLWTPNLNGSHIYDPVTHRGVPKLNFREWSSILFDHGIASFMLDSFQRRGFARFCGRRPDENPDRDDAAASPVWVRVARAFEYLLSRFGPSDSTLEDRFSSPCAGLINPTRLGLLGFSHGTETVLSAVLDPSVHRAWEQMYFHQQPITDPPFYIPTPRPPSLPINLSFAISYYPGERLFGLFGRPDLPLVPNAYMPRLPLLGYSTALWTRWVEVPADGRVTQFVLQEATHGFDEVHMPKGNPGSAWSAQQRAKWEARKVALGLVLERISELKGWLGP</sequence>
<dbReference type="Gene3D" id="3.40.50.1820">
    <property type="entry name" value="alpha/beta hydrolase"/>
    <property type="match status" value="1"/>
</dbReference>
<dbReference type="SUPFAM" id="SSF53474">
    <property type="entry name" value="alpha/beta-Hydrolases"/>
    <property type="match status" value="1"/>
</dbReference>
<proteinExistence type="predicted"/>
<evidence type="ECO:0008006" key="4">
    <source>
        <dbReference type="Google" id="ProtNLM"/>
    </source>
</evidence>
<gene>
    <name evidence="2" type="ORF">M427DRAFT_73137</name>
</gene>
<evidence type="ECO:0000256" key="1">
    <source>
        <dbReference type="SAM" id="SignalP"/>
    </source>
</evidence>
<accession>A0A139A480</accession>
<keyword evidence="1" id="KW-0732">Signal</keyword>
<name>A0A139A480_GONPJ</name>
<keyword evidence="3" id="KW-1185">Reference proteome</keyword>
<reference evidence="2 3" key="1">
    <citation type="journal article" date="2015" name="Genome Biol. Evol.">
        <title>Phylogenomic analyses indicate that early fungi evolved digesting cell walls of algal ancestors of land plants.</title>
        <authorList>
            <person name="Chang Y."/>
            <person name="Wang S."/>
            <person name="Sekimoto S."/>
            <person name="Aerts A.L."/>
            <person name="Choi C."/>
            <person name="Clum A."/>
            <person name="LaButti K.M."/>
            <person name="Lindquist E.A."/>
            <person name="Yee Ngan C."/>
            <person name="Ohm R.A."/>
            <person name="Salamov A.A."/>
            <person name="Grigoriev I.V."/>
            <person name="Spatafora J.W."/>
            <person name="Berbee M.L."/>
        </authorList>
    </citation>
    <scope>NUCLEOTIDE SEQUENCE [LARGE SCALE GENOMIC DNA]</scope>
    <source>
        <strain evidence="2 3">JEL478</strain>
    </source>
</reference>
<dbReference type="EMBL" id="KQ965806">
    <property type="protein sequence ID" value="KXS11163.1"/>
    <property type="molecule type" value="Genomic_DNA"/>
</dbReference>
<feature type="signal peptide" evidence="1">
    <location>
        <begin position="1"/>
        <end position="28"/>
    </location>
</feature>
<organism evidence="2 3">
    <name type="scientific">Gonapodya prolifera (strain JEL478)</name>
    <name type="common">Monoblepharis prolifera</name>
    <dbReference type="NCBI Taxonomy" id="1344416"/>
    <lineage>
        <taxon>Eukaryota</taxon>
        <taxon>Fungi</taxon>
        <taxon>Fungi incertae sedis</taxon>
        <taxon>Chytridiomycota</taxon>
        <taxon>Chytridiomycota incertae sedis</taxon>
        <taxon>Monoblepharidomycetes</taxon>
        <taxon>Monoblepharidales</taxon>
        <taxon>Gonapodyaceae</taxon>
        <taxon>Gonapodya</taxon>
    </lineage>
</organism>